<comment type="caution">
    <text evidence="1">The sequence shown here is derived from an EMBL/GenBank/DDBJ whole genome shotgun (WGS) entry which is preliminary data.</text>
</comment>
<keyword evidence="2" id="KW-1185">Reference proteome</keyword>
<proteinExistence type="predicted"/>
<dbReference type="EMBL" id="JAUSUZ010000001">
    <property type="protein sequence ID" value="MDQ0371228.1"/>
    <property type="molecule type" value="Genomic_DNA"/>
</dbReference>
<reference evidence="1 2" key="1">
    <citation type="submission" date="2023-07" db="EMBL/GenBank/DDBJ databases">
        <title>Sequencing the genomes of 1000 actinobacteria strains.</title>
        <authorList>
            <person name="Klenk H.-P."/>
        </authorList>
    </citation>
    <scope>NUCLEOTIDE SEQUENCE [LARGE SCALE GENOMIC DNA]</scope>
    <source>
        <strain evidence="1 2">DSM 44709</strain>
    </source>
</reference>
<evidence type="ECO:0000313" key="1">
    <source>
        <dbReference type="EMBL" id="MDQ0371228.1"/>
    </source>
</evidence>
<organism evidence="1 2">
    <name type="scientific">Catenuloplanes indicus</name>
    <dbReference type="NCBI Taxonomy" id="137267"/>
    <lineage>
        <taxon>Bacteria</taxon>
        <taxon>Bacillati</taxon>
        <taxon>Actinomycetota</taxon>
        <taxon>Actinomycetes</taxon>
        <taxon>Micromonosporales</taxon>
        <taxon>Micromonosporaceae</taxon>
        <taxon>Catenuloplanes</taxon>
    </lineage>
</organism>
<evidence type="ECO:0000313" key="2">
    <source>
        <dbReference type="Proteomes" id="UP001240236"/>
    </source>
</evidence>
<dbReference type="Proteomes" id="UP001240236">
    <property type="component" value="Unassembled WGS sequence"/>
</dbReference>
<sequence>MIVKGERWETAEEIGAARRRFEAAIPGYRPPMAHAIMLPGGDFARVNIGEGPLPAVILATLLGHRGGNASYPLDAATLDRALTMLAPAEACTTLQHPNLGVWRWLRGSDGLTAVFVSSLAEPGEPAASADPAVSALVARLLAGRVENPDGTTTLWRPVGPAELDLIAQSGYAAFPPRLPDQPIFYPVLNEAYAARIATEWNVDASGSGHVTRFRVTTGFARRYPSRQAGGRQIAELWIPAEDLPELNAHIVGPIEVVSSF</sequence>
<protein>
    <submittedName>
        <fullName evidence="1">Uncharacterized protein</fullName>
    </submittedName>
</protein>
<accession>A0AAE3W7E6</accession>
<gene>
    <name evidence="1" type="ORF">J2S42_007897</name>
</gene>
<name>A0AAE3W7E6_9ACTN</name>
<dbReference type="AlphaFoldDB" id="A0AAE3W7E6"/>